<evidence type="ECO:0000256" key="2">
    <source>
        <dbReference type="SAM" id="MobiDB-lite"/>
    </source>
</evidence>
<reference evidence="4" key="1">
    <citation type="submission" date="2021-06" db="EMBL/GenBank/DDBJ databases">
        <title>New haloarchaea isolates fom saline soil.</title>
        <authorList>
            <person name="Duran-Viseras A."/>
            <person name="Sanchez-Porro C.S."/>
            <person name="Ventosa A."/>
        </authorList>
    </citation>
    <scope>NUCLEOTIDE SEQUENCE</scope>
    <source>
        <strain evidence="4">JCM 18369</strain>
    </source>
</reference>
<dbReference type="Gene3D" id="3.40.50.300">
    <property type="entry name" value="P-loop containing nucleotide triphosphate hydrolases"/>
    <property type="match status" value="1"/>
</dbReference>
<dbReference type="Gene3D" id="3.30.450.380">
    <property type="match status" value="1"/>
</dbReference>
<evidence type="ECO:0000313" key="5">
    <source>
        <dbReference type="Proteomes" id="UP001166304"/>
    </source>
</evidence>
<evidence type="ECO:0000256" key="1">
    <source>
        <dbReference type="ARBA" id="ARBA00006611"/>
    </source>
</evidence>
<sequence length="627" mass="64456">MREWFGGDTADEGCLCSPSFEGNSLAVAADDCPGEGDLAESADCRATVIGSLDGGDIDSVTTTHCGRTRAYVDRAAAVLVAAGRFAVRAQAVDERLAVRARRDPVAAATEATGRAGPVADLAAETGLAVATERFDGSAAALTAYRGPTLSDARVAASPPPESSLRDRRTLTTEAVVRRYDTPSGRLPVYHVEPREQRFGPTAMRALAAVYERLASTAVDGGCDPYSAAGDAVDDGATAAAVGSVVEKHTTGLGILEDVFADERVSDVFATAPVSETALRVRVDGETMRTNVRLTGGGASALASTFRRTSGRAFSRANPTLDATATVAGRQIRVAGVTEPVSDGLAFAFRAHDANAWRLSDFVAGGTMPAAVAGLLSVVAERGGACLVAGPRGAGKTTTLGALLWELPREVRTVLIEDTPELPVSALQASGRDVQPLRTASGDGPSITATEALRTALRLGEGALVVGEVRGEEAGVLYEAMRVGGGDGAVLGTIHGDGPDAIRERLVSDLGVPVRSFAATDLVVTLAPPTAAHGRGVASVAEVVARGDGVAFESLYERDGPAATATGRLERGNSRLVESLTAPGERYADVLAAIERRTETVRRSPRSATGGGETASDVTDAIPDGRGE</sequence>
<dbReference type="InterPro" id="IPR050921">
    <property type="entry name" value="T4SS_GSP_E_ATPase"/>
</dbReference>
<dbReference type="PANTHER" id="PTHR30486">
    <property type="entry name" value="TWITCHING MOTILITY PROTEIN PILT"/>
    <property type="match status" value="1"/>
</dbReference>
<accession>A0AA41FZ66</accession>
<evidence type="ECO:0000259" key="3">
    <source>
        <dbReference type="Pfam" id="PF00437"/>
    </source>
</evidence>
<gene>
    <name evidence="4" type="primary">tadA</name>
    <name evidence="4" type="ORF">KTS37_06690</name>
</gene>
<dbReference type="InterPro" id="IPR001482">
    <property type="entry name" value="T2SS/T4SS_dom"/>
</dbReference>
<dbReference type="PANTHER" id="PTHR30486:SF6">
    <property type="entry name" value="TYPE IV PILUS RETRACTATION ATPASE PILT"/>
    <property type="match status" value="1"/>
</dbReference>
<keyword evidence="5" id="KW-1185">Reference proteome</keyword>
<organism evidence="4 5">
    <name type="scientific">Haloarcula salina</name>
    <dbReference type="NCBI Taxonomy" id="1429914"/>
    <lineage>
        <taxon>Archaea</taxon>
        <taxon>Methanobacteriati</taxon>
        <taxon>Methanobacteriota</taxon>
        <taxon>Stenosarchaea group</taxon>
        <taxon>Halobacteria</taxon>
        <taxon>Halobacteriales</taxon>
        <taxon>Haloarculaceae</taxon>
        <taxon>Haloarcula</taxon>
    </lineage>
</organism>
<dbReference type="Pfam" id="PF00437">
    <property type="entry name" value="T2SSE"/>
    <property type="match status" value="1"/>
</dbReference>
<dbReference type="Proteomes" id="UP001166304">
    <property type="component" value="Unassembled WGS sequence"/>
</dbReference>
<dbReference type="InterPro" id="IPR027417">
    <property type="entry name" value="P-loop_NTPase"/>
</dbReference>
<proteinExistence type="inferred from homology"/>
<dbReference type="SUPFAM" id="SSF52540">
    <property type="entry name" value="P-loop containing nucleoside triphosphate hydrolases"/>
    <property type="match status" value="1"/>
</dbReference>
<name>A0AA41FZ66_9EURY</name>
<dbReference type="GO" id="GO:0016887">
    <property type="term" value="F:ATP hydrolysis activity"/>
    <property type="evidence" value="ECO:0007669"/>
    <property type="project" value="InterPro"/>
</dbReference>
<evidence type="ECO:0000313" key="4">
    <source>
        <dbReference type="EMBL" id="MBV0901475.1"/>
    </source>
</evidence>
<feature type="region of interest" description="Disordered" evidence="2">
    <location>
        <begin position="597"/>
        <end position="627"/>
    </location>
</feature>
<dbReference type="AlphaFoldDB" id="A0AA41FZ66"/>
<protein>
    <submittedName>
        <fullName evidence="4">Flp pilus assembly complex ATPase component TadA</fullName>
    </submittedName>
</protein>
<dbReference type="EMBL" id="JAHQXE010000002">
    <property type="protein sequence ID" value="MBV0901475.1"/>
    <property type="molecule type" value="Genomic_DNA"/>
</dbReference>
<feature type="domain" description="Bacterial type II secretion system protein E" evidence="3">
    <location>
        <begin position="261"/>
        <end position="519"/>
    </location>
</feature>
<dbReference type="RefSeq" id="WP_162412684.1">
    <property type="nucleotide sequence ID" value="NZ_JAHQXE010000002.1"/>
</dbReference>
<comment type="similarity">
    <text evidence="1">Belongs to the GSP E family.</text>
</comment>
<comment type="caution">
    <text evidence="4">The sequence shown here is derived from an EMBL/GenBank/DDBJ whole genome shotgun (WGS) entry which is preliminary data.</text>
</comment>